<evidence type="ECO:0000256" key="3">
    <source>
        <dbReference type="ARBA" id="ARBA00023125"/>
    </source>
</evidence>
<dbReference type="InterPro" id="IPR044946">
    <property type="entry name" value="Restrct_endonuc_typeI_TRD_sf"/>
</dbReference>
<keyword evidence="5" id="KW-0540">Nuclease</keyword>
<dbReference type="GO" id="GO:0004519">
    <property type="term" value="F:endonuclease activity"/>
    <property type="evidence" value="ECO:0007669"/>
    <property type="project" value="UniProtKB-KW"/>
</dbReference>
<dbReference type="EMBL" id="JACOOS010000017">
    <property type="protein sequence ID" value="MBC5678534.1"/>
    <property type="molecule type" value="Genomic_DNA"/>
</dbReference>
<feature type="domain" description="Type I restriction modification DNA specificity" evidence="4">
    <location>
        <begin position="6"/>
        <end position="162"/>
    </location>
</feature>
<dbReference type="Proteomes" id="UP000635828">
    <property type="component" value="Unassembled WGS sequence"/>
</dbReference>
<keyword evidence="5" id="KW-0378">Hydrolase</keyword>
<comment type="caution">
    <text evidence="5">The sequence shown here is derived from an EMBL/GenBank/DDBJ whole genome shotgun (WGS) entry which is preliminary data.</text>
</comment>
<evidence type="ECO:0000256" key="1">
    <source>
        <dbReference type="ARBA" id="ARBA00010923"/>
    </source>
</evidence>
<dbReference type="InterPro" id="IPR000055">
    <property type="entry name" value="Restrct_endonuc_typeI_TRD"/>
</dbReference>
<name>A0ABR7FTP5_9FIRM</name>
<sequence>MKLNVEHWKEFRLGDLFCQMYKAKAHVKGDCDFYSIPSKNTIRFISRTEMNNGCDCYVLNVGLTGVEDGNAIAIGDTTATCSYQSDKFICGDHMVICRADWINIYTALFIISILKQEKYKYSYGRAFKMDLISNTIIKLPATIDNYPDWGFMEQYIKSLNHKPLTTANQGRYESHTLDVVSWKEFCVGDLFEVKKGKRLTSDEQTDGATPYIGAIDSNNGVSNYIGQAAIHDGNTISLSYNGSVGEAFYQPKTFWATDDVNVLYFKEENGIAFNKYIALFICAVLRQEKYRYSYGRKWVLESMRSTIIKLPAKDDKPDYDFMENYIRSLPYGDRI</sequence>
<accession>A0ABR7FTP5</accession>
<evidence type="ECO:0000259" key="4">
    <source>
        <dbReference type="Pfam" id="PF01420"/>
    </source>
</evidence>
<dbReference type="SUPFAM" id="SSF116734">
    <property type="entry name" value="DNA methylase specificity domain"/>
    <property type="match status" value="2"/>
</dbReference>
<keyword evidence="6" id="KW-1185">Reference proteome</keyword>
<keyword evidence="5" id="KW-0255">Endonuclease</keyword>
<evidence type="ECO:0000256" key="2">
    <source>
        <dbReference type="ARBA" id="ARBA00022747"/>
    </source>
</evidence>
<reference evidence="5 6" key="1">
    <citation type="submission" date="2020-08" db="EMBL/GenBank/DDBJ databases">
        <title>Genome public.</title>
        <authorList>
            <person name="Liu C."/>
            <person name="Sun Q."/>
        </authorList>
    </citation>
    <scope>NUCLEOTIDE SEQUENCE [LARGE SCALE GENOMIC DNA]</scope>
    <source>
        <strain evidence="5 6">NSJ-7</strain>
    </source>
</reference>
<proteinExistence type="inferred from homology"/>
<dbReference type="Pfam" id="PF01420">
    <property type="entry name" value="Methylase_S"/>
    <property type="match status" value="2"/>
</dbReference>
<feature type="domain" description="Type I restriction modification DNA specificity" evidence="4">
    <location>
        <begin position="181"/>
        <end position="327"/>
    </location>
</feature>
<protein>
    <submittedName>
        <fullName evidence="5">Restriction endonuclease subunit S</fullName>
    </submittedName>
</protein>
<gene>
    <name evidence="5" type="ORF">H8S22_13315</name>
</gene>
<organism evidence="5 6">
    <name type="scientific">Anaerostipes hominis</name>
    <name type="common">ex Liu et al. 2021</name>
    <dbReference type="NCBI Taxonomy" id="2763018"/>
    <lineage>
        <taxon>Bacteria</taxon>
        <taxon>Bacillati</taxon>
        <taxon>Bacillota</taxon>
        <taxon>Clostridia</taxon>
        <taxon>Lachnospirales</taxon>
        <taxon>Lachnospiraceae</taxon>
        <taxon>Anaerostipes</taxon>
    </lineage>
</organism>
<keyword evidence="2" id="KW-0680">Restriction system</keyword>
<dbReference type="RefSeq" id="WP_024728863.1">
    <property type="nucleotide sequence ID" value="NZ_JACOOS010000017.1"/>
</dbReference>
<keyword evidence="3" id="KW-0238">DNA-binding</keyword>
<evidence type="ECO:0000313" key="5">
    <source>
        <dbReference type="EMBL" id="MBC5678534.1"/>
    </source>
</evidence>
<evidence type="ECO:0000313" key="6">
    <source>
        <dbReference type="Proteomes" id="UP000635828"/>
    </source>
</evidence>
<dbReference type="Gene3D" id="3.90.220.20">
    <property type="entry name" value="DNA methylase specificity domains"/>
    <property type="match status" value="2"/>
</dbReference>
<comment type="similarity">
    <text evidence="1">Belongs to the type-I restriction system S methylase family.</text>
</comment>